<protein>
    <recommendedName>
        <fullName evidence="2">tRNA 2-selenouridine synthase</fullName>
        <ecNumber evidence="2">2.9.1.3</ecNumber>
    </recommendedName>
</protein>
<dbReference type="RefSeq" id="WP_345335793.1">
    <property type="nucleotide sequence ID" value="NZ_BAABJZ010000085.1"/>
</dbReference>
<comment type="caution">
    <text evidence="4">The sequence shown here is derived from an EMBL/GenBank/DDBJ whole genome shotgun (WGS) entry which is preliminary data.</text>
</comment>
<evidence type="ECO:0000256" key="1">
    <source>
        <dbReference type="ARBA" id="ARBA00023266"/>
    </source>
</evidence>
<feature type="active site" description="S-selanylcysteine intermediate" evidence="2">
    <location>
        <position position="97"/>
    </location>
</feature>
<proteinExistence type="inferred from homology"/>
<dbReference type="HAMAP" id="MF_01622">
    <property type="entry name" value="tRNA_sel_U_synth"/>
    <property type="match status" value="1"/>
</dbReference>
<dbReference type="InterPro" id="IPR017582">
    <property type="entry name" value="SelU"/>
</dbReference>
<gene>
    <name evidence="4" type="primary">mnmH</name>
    <name evidence="2" type="synonym">selU</name>
    <name evidence="4" type="ORF">GCM10023333_25590</name>
</gene>
<feature type="domain" description="Rhodanese" evidence="3">
    <location>
        <begin position="14"/>
        <end position="137"/>
    </location>
</feature>
<dbReference type="PANTHER" id="PTHR30401">
    <property type="entry name" value="TRNA 2-SELENOURIDINE SYNTHASE"/>
    <property type="match status" value="1"/>
</dbReference>
<accession>A0ABP9F261</accession>
<dbReference type="CDD" id="cd01520">
    <property type="entry name" value="RHOD_YbbB"/>
    <property type="match status" value="1"/>
</dbReference>
<dbReference type="Gene3D" id="3.40.250.10">
    <property type="entry name" value="Rhodanese-like domain"/>
    <property type="match status" value="1"/>
</dbReference>
<organism evidence="4 5">
    <name type="scientific">Ferrimonas pelagia</name>
    <dbReference type="NCBI Taxonomy" id="1177826"/>
    <lineage>
        <taxon>Bacteria</taxon>
        <taxon>Pseudomonadati</taxon>
        <taxon>Pseudomonadota</taxon>
        <taxon>Gammaproteobacteria</taxon>
        <taxon>Alteromonadales</taxon>
        <taxon>Ferrimonadaceae</taxon>
        <taxon>Ferrimonas</taxon>
    </lineage>
</organism>
<dbReference type="NCBIfam" id="NF008751">
    <property type="entry name" value="PRK11784.1-3"/>
    <property type="match status" value="1"/>
</dbReference>
<comment type="catalytic activity">
    <reaction evidence="2">
        <text>5-methylaminomethyl-2-thiouridine(34) in tRNA + (2E)-geranyl diphosphate = 5-methylaminomethyl-S-(2E)-geranyl-thiouridine(34) in tRNA + diphosphate</text>
        <dbReference type="Rhea" id="RHEA:14085"/>
        <dbReference type="Rhea" id="RHEA-COMP:10195"/>
        <dbReference type="Rhea" id="RHEA-COMP:14654"/>
        <dbReference type="ChEBI" id="CHEBI:33019"/>
        <dbReference type="ChEBI" id="CHEBI:58057"/>
        <dbReference type="ChEBI" id="CHEBI:74455"/>
        <dbReference type="ChEBI" id="CHEBI:140632"/>
    </reaction>
</comment>
<comment type="subunit">
    <text evidence="2">Monomer.</text>
</comment>
<evidence type="ECO:0000256" key="2">
    <source>
        <dbReference type="HAMAP-Rule" id="MF_01622"/>
    </source>
</evidence>
<comment type="catalytic activity">
    <reaction evidence="2">
        <text>5-methylaminomethyl-2-(Se-phospho)selenouridine(34) in tRNA + H2O = 5-methylaminomethyl-2-selenouridine(34) in tRNA + phosphate</text>
        <dbReference type="Rhea" id="RHEA:60176"/>
        <dbReference type="Rhea" id="RHEA-COMP:10196"/>
        <dbReference type="Rhea" id="RHEA-COMP:15523"/>
        <dbReference type="ChEBI" id="CHEBI:15377"/>
        <dbReference type="ChEBI" id="CHEBI:43474"/>
        <dbReference type="ChEBI" id="CHEBI:82743"/>
        <dbReference type="ChEBI" id="CHEBI:143702"/>
    </reaction>
</comment>
<evidence type="ECO:0000313" key="4">
    <source>
        <dbReference type="EMBL" id="GAA4891227.1"/>
    </source>
</evidence>
<dbReference type="EC" id="2.9.1.3" evidence="2"/>
<dbReference type="SUPFAM" id="SSF52821">
    <property type="entry name" value="Rhodanese/Cell cycle control phosphatase"/>
    <property type="match status" value="1"/>
</dbReference>
<comment type="catalytic activity">
    <reaction evidence="2">
        <text>5-methylaminomethyl-S-(2E)-geranyl-thiouridine(34) in tRNA + selenophosphate + H(+) = 5-methylaminomethyl-2-(Se-phospho)selenouridine(34) in tRNA + (2E)-thiogeraniol</text>
        <dbReference type="Rhea" id="RHEA:60172"/>
        <dbReference type="Rhea" id="RHEA-COMP:14654"/>
        <dbReference type="Rhea" id="RHEA-COMP:15523"/>
        <dbReference type="ChEBI" id="CHEBI:15378"/>
        <dbReference type="ChEBI" id="CHEBI:16144"/>
        <dbReference type="ChEBI" id="CHEBI:140632"/>
        <dbReference type="ChEBI" id="CHEBI:143702"/>
        <dbReference type="ChEBI" id="CHEBI:143703"/>
    </reaction>
</comment>
<dbReference type="InterPro" id="IPR058840">
    <property type="entry name" value="AAA_SelU"/>
</dbReference>
<dbReference type="SMART" id="SM00450">
    <property type="entry name" value="RHOD"/>
    <property type="match status" value="1"/>
</dbReference>
<comment type="function">
    <text evidence="2">Involved in the post-transcriptional modification of the uridine at the wobble position (U34) of tRNA(Lys), tRNA(Glu) and tRNA(Gln). Catalyzes the conversion of 2-thiouridine (S2U-RNA) to 2-selenouridine (Se2U-RNA). Acts in a two-step process involving geranylation of 2-thiouridine (S2U) to S-geranyl-2-thiouridine (geS2U) and subsequent selenation of the latter derivative to 2-selenouridine (Se2U) in the tRNA chain.</text>
</comment>
<evidence type="ECO:0000313" key="5">
    <source>
        <dbReference type="Proteomes" id="UP001499988"/>
    </source>
</evidence>
<dbReference type="Pfam" id="PF00581">
    <property type="entry name" value="Rhodanese"/>
    <property type="match status" value="1"/>
</dbReference>
<dbReference type="PANTHER" id="PTHR30401:SF0">
    <property type="entry name" value="TRNA 2-SELENOURIDINE SYNTHASE"/>
    <property type="match status" value="1"/>
</dbReference>
<comment type="catalytic activity">
    <reaction evidence="2">
        <text>5-methylaminomethyl-2-thiouridine(34) in tRNA + selenophosphate + (2E)-geranyl diphosphate + H2O + H(+) = 5-methylaminomethyl-2-selenouridine(34) in tRNA + (2E)-thiogeraniol + phosphate + diphosphate</text>
        <dbReference type="Rhea" id="RHEA:42716"/>
        <dbReference type="Rhea" id="RHEA-COMP:10195"/>
        <dbReference type="Rhea" id="RHEA-COMP:10196"/>
        <dbReference type="ChEBI" id="CHEBI:15377"/>
        <dbReference type="ChEBI" id="CHEBI:15378"/>
        <dbReference type="ChEBI" id="CHEBI:16144"/>
        <dbReference type="ChEBI" id="CHEBI:33019"/>
        <dbReference type="ChEBI" id="CHEBI:43474"/>
        <dbReference type="ChEBI" id="CHEBI:58057"/>
        <dbReference type="ChEBI" id="CHEBI:74455"/>
        <dbReference type="ChEBI" id="CHEBI:82743"/>
        <dbReference type="ChEBI" id="CHEBI:143703"/>
        <dbReference type="EC" id="2.9.1.3"/>
    </reaction>
</comment>
<dbReference type="EMBL" id="BAABJZ010000085">
    <property type="protein sequence ID" value="GAA4891227.1"/>
    <property type="molecule type" value="Genomic_DNA"/>
</dbReference>
<dbReference type="InterPro" id="IPR001763">
    <property type="entry name" value="Rhodanese-like_dom"/>
</dbReference>
<dbReference type="NCBIfam" id="TIGR03167">
    <property type="entry name" value="tRNA_sel_U_synt"/>
    <property type="match status" value="1"/>
</dbReference>
<sequence>MTDRIPASDYAQLLLSDTPMIDLRAPIEFTKGAFPGSVSLPLMSDSERAAIGTCYKQQGQQAAIDLGHQLVSGAVKQARIDAWLAQIQRQPDTVLYCFRGGMRSQITQQWLREAGVNRPYVEGGYKAMRSYLIAQTDRLTQTADMVIVGGMTGCGKTDFLTPRADSVDLEGLANHRGSSFGRQLTEQPSQINFENTLALALMRHQARGATQLILEDESRLIGRCSLPLEMHERMAQAPRVILEISTEARIEQILKDYVTDMQAAFIARDGLEAGHQAFSEHLLASLSRVKKRLGPVRYQALNDIMVKALQLQLSRGALDGHRDWIAQLLTEYYDPMYHYQLEKKPTKPLFQGPPAAVAEFLDQRL</sequence>
<dbReference type="InterPro" id="IPR036873">
    <property type="entry name" value="Rhodanese-like_dom_sf"/>
</dbReference>
<evidence type="ECO:0000259" key="3">
    <source>
        <dbReference type="PROSITE" id="PS50206"/>
    </source>
</evidence>
<name>A0ABP9F261_9GAMM</name>
<keyword evidence="5" id="KW-1185">Reference proteome</keyword>
<keyword evidence="2" id="KW-0808">Transferase</keyword>
<dbReference type="Proteomes" id="UP001499988">
    <property type="component" value="Unassembled WGS sequence"/>
</dbReference>
<dbReference type="PROSITE" id="PS50206">
    <property type="entry name" value="RHODANESE_3"/>
    <property type="match status" value="1"/>
</dbReference>
<keyword evidence="1 2" id="KW-0711">Selenium</keyword>
<dbReference type="NCBIfam" id="NF008750">
    <property type="entry name" value="PRK11784.1-2"/>
    <property type="match status" value="1"/>
</dbReference>
<reference evidence="5" key="1">
    <citation type="journal article" date="2019" name="Int. J. Syst. Evol. Microbiol.">
        <title>The Global Catalogue of Microorganisms (GCM) 10K type strain sequencing project: providing services to taxonomists for standard genome sequencing and annotation.</title>
        <authorList>
            <consortium name="The Broad Institute Genomics Platform"/>
            <consortium name="The Broad Institute Genome Sequencing Center for Infectious Disease"/>
            <person name="Wu L."/>
            <person name="Ma J."/>
        </authorList>
    </citation>
    <scope>NUCLEOTIDE SEQUENCE [LARGE SCALE GENOMIC DNA]</scope>
    <source>
        <strain evidence="5">JCM 18401</strain>
    </source>
</reference>
<comment type="similarity">
    <text evidence="2">Belongs to the SelU family.</text>
</comment>
<dbReference type="Pfam" id="PF26341">
    <property type="entry name" value="AAA_SelU"/>
    <property type="match status" value="1"/>
</dbReference>